<organism evidence="1 2">
    <name type="scientific">Piscinibacter koreensis</name>
    <dbReference type="NCBI Taxonomy" id="2742824"/>
    <lineage>
        <taxon>Bacteria</taxon>
        <taxon>Pseudomonadati</taxon>
        <taxon>Pseudomonadota</taxon>
        <taxon>Betaproteobacteria</taxon>
        <taxon>Burkholderiales</taxon>
        <taxon>Sphaerotilaceae</taxon>
        <taxon>Piscinibacter</taxon>
    </lineage>
</organism>
<keyword evidence="1" id="KW-0378">Hydrolase</keyword>
<evidence type="ECO:0000313" key="1">
    <source>
        <dbReference type="EMBL" id="NUZ05611.1"/>
    </source>
</evidence>
<dbReference type="AlphaFoldDB" id="A0A7Y6NLX1"/>
<accession>A0A7Y6NLX1</accession>
<protein>
    <submittedName>
        <fullName evidence="1">Dienelactone hydrolase</fullName>
    </submittedName>
</protein>
<dbReference type="EMBL" id="JABWMJ010000003">
    <property type="protein sequence ID" value="NUZ05611.1"/>
    <property type="molecule type" value="Genomic_DNA"/>
</dbReference>
<comment type="caution">
    <text evidence="1">The sequence shown here is derived from an EMBL/GenBank/DDBJ whole genome shotgun (WGS) entry which is preliminary data.</text>
</comment>
<keyword evidence="2" id="KW-1185">Reference proteome</keyword>
<name>A0A7Y6NLX1_9BURK</name>
<gene>
    <name evidence="1" type="ORF">HQN59_07520</name>
</gene>
<dbReference type="GO" id="GO:0016787">
    <property type="term" value="F:hydrolase activity"/>
    <property type="evidence" value="ECO:0007669"/>
    <property type="project" value="UniProtKB-KW"/>
</dbReference>
<sequence>MVGSASAEAGVGLTTISATHWGAAPVTLFYPSTTPDTEVVRGPFRMQLAADGLPAAGNGRLVVISHGSGGSPWPHSDLARTLVSAGFAVALPEHAGDNHRDTSAVGPQSWTARPAEVSAAVDAVAADARFARLLQLDRVGVFGFSAGGHAALVLAGARWSPARFAAHCRVHMRDDFPACVGLATALRGDAFDAVKTTLASWVLQWRFDDAVPKQHHDARIAVVVAAMPHVNSFDPGSLAALQVPVGIVAARHDRWLVPALHGDVLRRACASRCTLLADLPEGGHGALLSPMPPQLPPAARALLADPPGFDRRDVPAVHARIAAFFVQHLLG</sequence>
<evidence type="ECO:0000313" key="2">
    <source>
        <dbReference type="Proteomes" id="UP000529637"/>
    </source>
</evidence>
<dbReference type="Proteomes" id="UP000529637">
    <property type="component" value="Unassembled WGS sequence"/>
</dbReference>
<dbReference type="InterPro" id="IPR016986">
    <property type="entry name" value="UCP031982_abhydr"/>
</dbReference>
<dbReference type="PIRSF" id="PIRSF031982">
    <property type="entry name" value="UCP031982_abhydr"/>
    <property type="match status" value="1"/>
</dbReference>
<proteinExistence type="predicted"/>
<dbReference type="InterPro" id="IPR029058">
    <property type="entry name" value="AB_hydrolase_fold"/>
</dbReference>
<reference evidence="1 2" key="1">
    <citation type="submission" date="2020-06" db="EMBL/GenBank/DDBJ databases">
        <title>Schlegella sp. ID0723 isolated from air conditioner.</title>
        <authorList>
            <person name="Kim D.Y."/>
            <person name="Kim D.-U."/>
        </authorList>
    </citation>
    <scope>NUCLEOTIDE SEQUENCE [LARGE SCALE GENOMIC DNA]</scope>
    <source>
        <strain evidence="1 2">ID0723</strain>
    </source>
</reference>
<dbReference type="Gene3D" id="3.40.50.1820">
    <property type="entry name" value="alpha/beta hydrolase"/>
    <property type="match status" value="1"/>
</dbReference>
<dbReference type="SUPFAM" id="SSF53474">
    <property type="entry name" value="alpha/beta-Hydrolases"/>
    <property type="match status" value="1"/>
</dbReference>